<organism evidence="1 2">
    <name type="scientific">Citrobacter cronae</name>
    <dbReference type="NCBI Taxonomy" id="1748967"/>
    <lineage>
        <taxon>Bacteria</taxon>
        <taxon>Pseudomonadati</taxon>
        <taxon>Pseudomonadota</taxon>
        <taxon>Gammaproteobacteria</taxon>
        <taxon>Enterobacterales</taxon>
        <taxon>Enterobacteriaceae</taxon>
        <taxon>Citrobacter</taxon>
        <taxon>Citrobacter freundii complex</taxon>
    </lineage>
</organism>
<name>A0A7X1BS69_9ENTR</name>
<evidence type="ECO:0000313" key="1">
    <source>
        <dbReference type="EMBL" id="MBC2622116.1"/>
    </source>
</evidence>
<protein>
    <submittedName>
        <fullName evidence="1">Uncharacterized protein</fullName>
    </submittedName>
</protein>
<gene>
    <name evidence="1" type="ORF">H7I73_21005</name>
</gene>
<dbReference type="RefSeq" id="WP_185656353.1">
    <property type="nucleotide sequence ID" value="NZ_JACLAG010000006.1"/>
</dbReference>
<dbReference type="Proteomes" id="UP000548504">
    <property type="component" value="Unassembled WGS sequence"/>
</dbReference>
<proteinExistence type="predicted"/>
<evidence type="ECO:0000313" key="2">
    <source>
        <dbReference type="Proteomes" id="UP000548504"/>
    </source>
</evidence>
<comment type="caution">
    <text evidence="1">The sequence shown here is derived from an EMBL/GenBank/DDBJ whole genome shotgun (WGS) entry which is preliminary data.</text>
</comment>
<accession>A0A7X1BS69</accession>
<dbReference type="EMBL" id="JACLAG010000006">
    <property type="protein sequence ID" value="MBC2622116.1"/>
    <property type="molecule type" value="Genomic_DNA"/>
</dbReference>
<dbReference type="AlphaFoldDB" id="A0A7X1BS69"/>
<reference evidence="1 2" key="1">
    <citation type="submission" date="2020-08" db="EMBL/GenBank/DDBJ databases">
        <title>Emergence and comparative genomics analysis of Citrobacter in Fennec fox imported from North Africa to China.</title>
        <authorList>
            <person name="Zheng B."/>
        </authorList>
    </citation>
    <scope>NUCLEOTIDE SEQUENCE [LARGE SCALE GENOMIC DNA]</scope>
    <source>
        <strain evidence="1 2">FF141</strain>
    </source>
</reference>
<sequence length="236" mass="27032">MQGTPRWWQNGRRVQAVLADNQTADVRLNIGPENDFWFTDDGNNPVAVLRVIGPVCPLDPQKFTSSITDILPEDVHSYKKALQEHQMINRPVSFYLALADAWLLVNEQQPVYQFRIRNQYNGMTTEWNSVARDKVIEVIKMQPETAEFRVLVPSAPEPAANARQLISEIEGLREAIGKLYPANTDVRRIARNSGWMHMYDDTNAKMTFADNARNTPYLDAFVTLLHLSLTDDREKM</sequence>